<organism evidence="1 2">
    <name type="scientific">Adineta steineri</name>
    <dbReference type="NCBI Taxonomy" id="433720"/>
    <lineage>
        <taxon>Eukaryota</taxon>
        <taxon>Metazoa</taxon>
        <taxon>Spiralia</taxon>
        <taxon>Gnathifera</taxon>
        <taxon>Rotifera</taxon>
        <taxon>Eurotatoria</taxon>
        <taxon>Bdelloidea</taxon>
        <taxon>Adinetida</taxon>
        <taxon>Adinetidae</taxon>
        <taxon>Adineta</taxon>
    </lineage>
</organism>
<accession>A0A820LUJ6</accession>
<feature type="non-terminal residue" evidence="1">
    <location>
        <position position="37"/>
    </location>
</feature>
<dbReference type="Proteomes" id="UP000663881">
    <property type="component" value="Unassembled WGS sequence"/>
</dbReference>
<protein>
    <submittedName>
        <fullName evidence="1">Uncharacterized protein</fullName>
    </submittedName>
</protein>
<comment type="caution">
    <text evidence="1">The sequence shown here is derived from an EMBL/GenBank/DDBJ whole genome shotgun (WGS) entry which is preliminary data.</text>
</comment>
<evidence type="ECO:0000313" key="2">
    <source>
        <dbReference type="Proteomes" id="UP000663881"/>
    </source>
</evidence>
<evidence type="ECO:0000313" key="1">
    <source>
        <dbReference type="EMBL" id="CAF4362967.1"/>
    </source>
</evidence>
<dbReference type="AlphaFoldDB" id="A0A820LUJ6"/>
<gene>
    <name evidence="1" type="ORF">OKA104_LOCUS49425</name>
</gene>
<reference evidence="1" key="1">
    <citation type="submission" date="2021-02" db="EMBL/GenBank/DDBJ databases">
        <authorList>
            <person name="Nowell W R."/>
        </authorList>
    </citation>
    <scope>NUCLEOTIDE SEQUENCE</scope>
</reference>
<proteinExistence type="predicted"/>
<sequence length="37" mass="3725">MAAGPSFVSSSLGLLTQPDIGLLGIVGTSVDLAYYNP</sequence>
<name>A0A820LUJ6_9BILA</name>
<dbReference type="EMBL" id="CAJOAY010023058">
    <property type="protein sequence ID" value="CAF4362967.1"/>
    <property type="molecule type" value="Genomic_DNA"/>
</dbReference>